<comment type="caution">
    <text evidence="1">The sequence shown here is derived from an EMBL/GenBank/DDBJ whole genome shotgun (WGS) entry which is preliminary data.</text>
</comment>
<name>A0A5J4R4H0_9ZZZZ</name>
<evidence type="ECO:0000313" key="1">
    <source>
        <dbReference type="EMBL" id="KAA6328632.1"/>
    </source>
</evidence>
<organism evidence="1">
    <name type="scientific">termite gut metagenome</name>
    <dbReference type="NCBI Taxonomy" id="433724"/>
    <lineage>
        <taxon>unclassified sequences</taxon>
        <taxon>metagenomes</taxon>
        <taxon>organismal metagenomes</taxon>
    </lineage>
</organism>
<dbReference type="AlphaFoldDB" id="A0A5J4R4H0"/>
<reference evidence="1" key="1">
    <citation type="submission" date="2019-03" db="EMBL/GenBank/DDBJ databases">
        <title>Single cell metagenomics reveals metabolic interactions within the superorganism composed of flagellate Streblomastix strix and complex community of Bacteroidetes bacteria on its surface.</title>
        <authorList>
            <person name="Treitli S.C."/>
            <person name="Kolisko M."/>
            <person name="Husnik F."/>
            <person name="Keeling P."/>
            <person name="Hampl V."/>
        </authorList>
    </citation>
    <scope>NUCLEOTIDE SEQUENCE</scope>
    <source>
        <strain evidence="1">STM</strain>
    </source>
</reference>
<sequence>MDDADLIKIGNTTPIPFGLNNTFTYKNWDLNIYFYGSLNGWKRNELKEMSVAGITDITYGLNALSSVKERWSPGNPTGTLPSVDEGTSGTATDSGDFFYEKAWYLRLDNLQLGYTIPRKIFNNKIANARVYGSIRNLFVITPYKGMDPETGNGIGAYPNQRSFVIGLNVKF</sequence>
<dbReference type="SUPFAM" id="SSF56935">
    <property type="entry name" value="Porins"/>
    <property type="match status" value="1"/>
</dbReference>
<gene>
    <name evidence="1" type="ORF">EZS27_022490</name>
</gene>
<keyword evidence="1" id="KW-0675">Receptor</keyword>
<dbReference type="EMBL" id="SNRY01001787">
    <property type="protein sequence ID" value="KAA6328632.1"/>
    <property type="molecule type" value="Genomic_DNA"/>
</dbReference>
<protein>
    <submittedName>
        <fullName evidence="1">TonB-dependent receptor SusC</fullName>
    </submittedName>
</protein>
<proteinExistence type="predicted"/>
<accession>A0A5J4R4H0</accession>